<dbReference type="InterPro" id="IPR011067">
    <property type="entry name" value="Plasmid_toxin/cell-grow_inhib"/>
</dbReference>
<dbReference type="Gene3D" id="2.30.30.110">
    <property type="match status" value="1"/>
</dbReference>
<accession>E6PD97</accession>
<dbReference type="GO" id="GO:0003677">
    <property type="term" value="F:DNA binding"/>
    <property type="evidence" value="ECO:0007669"/>
    <property type="project" value="InterPro"/>
</dbReference>
<name>E6PD97_9ZZZZ</name>
<comment type="caution">
    <text evidence="1">The sequence shown here is derived from an EMBL/GenBank/DDBJ whole genome shotgun (WGS) entry which is preliminary data.</text>
</comment>
<sequence length="110" mass="12132">MPASPQRGEVWWVRLDPAQGSEIQKTRPCVVLSSDILNVHRRTVVVVPLSTAPHESPPLLIGLRSVGKPAVAVLDQLRAVTKERLQEKLSVLASTELRALEDGLREILEL</sequence>
<dbReference type="GO" id="GO:0006402">
    <property type="term" value="P:mRNA catabolic process"/>
    <property type="evidence" value="ECO:0007669"/>
    <property type="project" value="TreeGrafter"/>
</dbReference>
<protein>
    <submittedName>
        <fullName evidence="1">PemK-like protein</fullName>
    </submittedName>
</protein>
<proteinExistence type="predicted"/>
<dbReference type="InterPro" id="IPR003477">
    <property type="entry name" value="PemK-like"/>
</dbReference>
<dbReference type="PIRSF" id="PIRSF033490">
    <property type="entry name" value="MazF"/>
    <property type="match status" value="1"/>
</dbReference>
<evidence type="ECO:0000313" key="1">
    <source>
        <dbReference type="EMBL" id="CBH74449.1"/>
    </source>
</evidence>
<dbReference type="GO" id="GO:0004521">
    <property type="term" value="F:RNA endonuclease activity"/>
    <property type="evidence" value="ECO:0007669"/>
    <property type="project" value="TreeGrafter"/>
</dbReference>
<dbReference type="GO" id="GO:0016075">
    <property type="term" value="P:rRNA catabolic process"/>
    <property type="evidence" value="ECO:0007669"/>
    <property type="project" value="TreeGrafter"/>
</dbReference>
<gene>
    <name evidence="1" type="ORF">CARN1_2336</name>
</gene>
<dbReference type="PANTHER" id="PTHR33988">
    <property type="entry name" value="ENDORIBONUCLEASE MAZF-RELATED"/>
    <property type="match status" value="1"/>
</dbReference>
<reference evidence="1" key="1">
    <citation type="submission" date="2009-10" db="EMBL/GenBank/DDBJ databases">
        <title>Diversity of trophic interactions inside an arsenic-rich microbial ecosystem.</title>
        <authorList>
            <person name="Bertin P.N."/>
            <person name="Heinrich-Salmeron A."/>
            <person name="Pelletier E."/>
            <person name="Goulhen-Chollet F."/>
            <person name="Arsene-Ploetze F."/>
            <person name="Gallien S."/>
            <person name="Calteau A."/>
            <person name="Vallenet D."/>
            <person name="Casiot C."/>
            <person name="Chane-Woon-Ming B."/>
            <person name="Giloteaux L."/>
            <person name="Barakat M."/>
            <person name="Bonnefoy V."/>
            <person name="Bruneel O."/>
            <person name="Chandler M."/>
            <person name="Cleiss J."/>
            <person name="Duran R."/>
            <person name="Elbaz-Poulichet F."/>
            <person name="Fonknechten N."/>
            <person name="Lauga B."/>
            <person name="Mornico D."/>
            <person name="Ortet P."/>
            <person name="Schaeffer C."/>
            <person name="Siguier P."/>
            <person name="Alexander Thil Smith A."/>
            <person name="Van Dorsselaer A."/>
            <person name="Weissenbach J."/>
            <person name="Medigue C."/>
            <person name="Le Paslier D."/>
        </authorList>
    </citation>
    <scope>NUCLEOTIDE SEQUENCE</scope>
</reference>
<organism evidence="1">
    <name type="scientific">mine drainage metagenome</name>
    <dbReference type="NCBI Taxonomy" id="410659"/>
    <lineage>
        <taxon>unclassified sequences</taxon>
        <taxon>metagenomes</taxon>
        <taxon>ecological metagenomes</taxon>
    </lineage>
</organism>
<dbReference type="Pfam" id="PF02452">
    <property type="entry name" value="PemK_toxin"/>
    <property type="match status" value="1"/>
</dbReference>
<dbReference type="EMBL" id="CABL01000001">
    <property type="protein sequence ID" value="CBH74449.1"/>
    <property type="molecule type" value="Genomic_DNA"/>
</dbReference>
<dbReference type="SUPFAM" id="SSF50118">
    <property type="entry name" value="Cell growth inhibitor/plasmid maintenance toxic component"/>
    <property type="match status" value="1"/>
</dbReference>
<dbReference type="AlphaFoldDB" id="E6PD97"/>